<dbReference type="AlphaFoldDB" id="A0A6A6EPZ0"/>
<sequence>MKQLSALGRSSQKLLWKFRIQEARLRIWAREWGLLDDPRHGKAEVRDHHDHKMVSETLLRISELFHDYKRLKSRYGLLMVTDRPPLPSVAFSDYFGDAMSRNIDDMLAEELTNFAKVDIDLQKKRNQTNSVLKKFRLAISDRSKLDLMIRDLRDYNDGLYALLSSVERRQLRQALAPELVTGENVEELQQLAQASGNETTIAPTAELRVKRLRLEAAKSVPRPWGTSSSGLEDLCIPGREIIFDQPASGVPRFQERAIATYLNNADGHNERRTVLVEWKSCDKDLGASLKSEQLSRLDTLARLLHVSSKPAELRVPVCAGYILDDWHPRQRTAPKTLYDGLGGSDVSFLGDRFRLAYELSLSLCLLHTAGWLHKGIRSESVLLLEDQKPSYSDAGHPYLLGFEYSRPDNAKAYSDQILYPTSRSNMYRHPRAQGPARDRFSRLHDIYALGVVLLEIGFWRRSEEFWHKSYTPELFSQDLCDFHAPKLGAKMGKIYMHAVLICLKGDLEAGATGDCEAQTEFFWRVVHPLPKLMA</sequence>
<dbReference type="Pfam" id="PF24476">
    <property type="entry name" value="DUF7580"/>
    <property type="match status" value="1"/>
</dbReference>
<protein>
    <recommendedName>
        <fullName evidence="1">Protein kinase domain-containing protein</fullName>
    </recommendedName>
</protein>
<evidence type="ECO:0000259" key="1">
    <source>
        <dbReference type="PROSITE" id="PS50011"/>
    </source>
</evidence>
<gene>
    <name evidence="2" type="ORF">K469DRAFT_696045</name>
</gene>
<dbReference type="GO" id="GO:0004672">
    <property type="term" value="F:protein kinase activity"/>
    <property type="evidence" value="ECO:0007669"/>
    <property type="project" value="InterPro"/>
</dbReference>
<keyword evidence="3" id="KW-1185">Reference proteome</keyword>
<dbReference type="InterPro" id="IPR029498">
    <property type="entry name" value="HeLo_dom"/>
</dbReference>
<name>A0A6A6EPZ0_9PEZI</name>
<accession>A0A6A6EPZ0</accession>
<reference evidence="2" key="1">
    <citation type="journal article" date="2020" name="Stud. Mycol.">
        <title>101 Dothideomycetes genomes: a test case for predicting lifestyles and emergence of pathogens.</title>
        <authorList>
            <person name="Haridas S."/>
            <person name="Albert R."/>
            <person name="Binder M."/>
            <person name="Bloem J."/>
            <person name="Labutti K."/>
            <person name="Salamov A."/>
            <person name="Andreopoulos B."/>
            <person name="Baker S."/>
            <person name="Barry K."/>
            <person name="Bills G."/>
            <person name="Bluhm B."/>
            <person name="Cannon C."/>
            <person name="Castanera R."/>
            <person name="Culley D."/>
            <person name="Daum C."/>
            <person name="Ezra D."/>
            <person name="Gonzalez J."/>
            <person name="Henrissat B."/>
            <person name="Kuo A."/>
            <person name="Liang C."/>
            <person name="Lipzen A."/>
            <person name="Lutzoni F."/>
            <person name="Magnuson J."/>
            <person name="Mondo S."/>
            <person name="Nolan M."/>
            <person name="Ohm R."/>
            <person name="Pangilinan J."/>
            <person name="Park H.-J."/>
            <person name="Ramirez L."/>
            <person name="Alfaro M."/>
            <person name="Sun H."/>
            <person name="Tritt A."/>
            <person name="Yoshinaga Y."/>
            <person name="Zwiers L.-H."/>
            <person name="Turgeon B."/>
            <person name="Goodwin S."/>
            <person name="Spatafora J."/>
            <person name="Crous P."/>
            <person name="Grigoriev I."/>
        </authorList>
    </citation>
    <scope>NUCLEOTIDE SEQUENCE</scope>
    <source>
        <strain evidence="2">CBS 207.26</strain>
    </source>
</reference>
<dbReference type="Gene3D" id="1.20.120.1020">
    <property type="entry name" value="Prion-inhibition and propagation, HeLo domain"/>
    <property type="match status" value="1"/>
</dbReference>
<dbReference type="PROSITE" id="PS50011">
    <property type="entry name" value="PROTEIN_KINASE_DOM"/>
    <property type="match status" value="1"/>
</dbReference>
<dbReference type="OrthoDB" id="1911848at2759"/>
<dbReference type="SUPFAM" id="SSF56112">
    <property type="entry name" value="Protein kinase-like (PK-like)"/>
    <property type="match status" value="1"/>
</dbReference>
<feature type="domain" description="Protein kinase" evidence="1">
    <location>
        <begin position="185"/>
        <end position="534"/>
    </location>
</feature>
<dbReference type="GO" id="GO:0005524">
    <property type="term" value="F:ATP binding"/>
    <property type="evidence" value="ECO:0007669"/>
    <property type="project" value="InterPro"/>
</dbReference>
<dbReference type="Gene3D" id="1.10.510.10">
    <property type="entry name" value="Transferase(Phosphotransferase) domain 1"/>
    <property type="match status" value="1"/>
</dbReference>
<evidence type="ECO:0000313" key="3">
    <source>
        <dbReference type="Proteomes" id="UP000800200"/>
    </source>
</evidence>
<dbReference type="InterPro" id="IPR000719">
    <property type="entry name" value="Prot_kinase_dom"/>
</dbReference>
<organism evidence="2 3">
    <name type="scientific">Zopfia rhizophila CBS 207.26</name>
    <dbReference type="NCBI Taxonomy" id="1314779"/>
    <lineage>
        <taxon>Eukaryota</taxon>
        <taxon>Fungi</taxon>
        <taxon>Dikarya</taxon>
        <taxon>Ascomycota</taxon>
        <taxon>Pezizomycotina</taxon>
        <taxon>Dothideomycetes</taxon>
        <taxon>Dothideomycetes incertae sedis</taxon>
        <taxon>Zopfiaceae</taxon>
        <taxon>Zopfia</taxon>
    </lineage>
</organism>
<dbReference type="PANTHER" id="PTHR37542">
    <property type="entry name" value="HELO DOMAIN-CONTAINING PROTEIN-RELATED"/>
    <property type="match status" value="1"/>
</dbReference>
<evidence type="ECO:0000313" key="2">
    <source>
        <dbReference type="EMBL" id="KAF2191976.1"/>
    </source>
</evidence>
<dbReference type="InterPro" id="IPR056002">
    <property type="entry name" value="DUF7580"/>
</dbReference>
<dbReference type="EMBL" id="ML994616">
    <property type="protein sequence ID" value="KAF2191976.1"/>
    <property type="molecule type" value="Genomic_DNA"/>
</dbReference>
<proteinExistence type="predicted"/>
<dbReference type="Pfam" id="PF14479">
    <property type="entry name" value="HeLo"/>
    <property type="match status" value="1"/>
</dbReference>
<dbReference type="InterPro" id="IPR011009">
    <property type="entry name" value="Kinase-like_dom_sf"/>
</dbReference>
<dbReference type="InterPro" id="IPR038305">
    <property type="entry name" value="HeLo_sf"/>
</dbReference>
<dbReference type="Proteomes" id="UP000800200">
    <property type="component" value="Unassembled WGS sequence"/>
</dbReference>